<dbReference type="InterPro" id="IPR036388">
    <property type="entry name" value="WH-like_DNA-bd_sf"/>
</dbReference>
<dbReference type="GO" id="GO:0006355">
    <property type="term" value="P:regulation of DNA-templated transcription"/>
    <property type="evidence" value="ECO:0007669"/>
    <property type="project" value="InterPro"/>
</dbReference>
<dbReference type="PANTHER" id="PTHR48111">
    <property type="entry name" value="REGULATOR OF RPOS"/>
    <property type="match status" value="1"/>
</dbReference>
<accession>A0A8J6NKE2</accession>
<dbReference type="InterPro" id="IPR001867">
    <property type="entry name" value="OmpR/PhoB-type_DNA-bd"/>
</dbReference>
<dbReference type="Gene3D" id="6.10.250.690">
    <property type="match status" value="1"/>
</dbReference>
<evidence type="ECO:0000256" key="2">
    <source>
        <dbReference type="ARBA" id="ARBA00023012"/>
    </source>
</evidence>
<dbReference type="Pfam" id="PF00486">
    <property type="entry name" value="Trans_reg_C"/>
    <property type="match status" value="1"/>
</dbReference>
<evidence type="ECO:0000313" key="11">
    <source>
        <dbReference type="Proteomes" id="UP000614469"/>
    </source>
</evidence>
<name>A0A8J6NKE2_9CHLR</name>
<dbReference type="EMBL" id="JACNJN010000101">
    <property type="protein sequence ID" value="MBC8335302.1"/>
    <property type="molecule type" value="Genomic_DNA"/>
</dbReference>
<dbReference type="Gene3D" id="1.10.10.10">
    <property type="entry name" value="Winged helix-like DNA-binding domain superfamily/Winged helix DNA-binding domain"/>
    <property type="match status" value="1"/>
</dbReference>
<evidence type="ECO:0000259" key="9">
    <source>
        <dbReference type="PROSITE" id="PS51755"/>
    </source>
</evidence>
<organism evidence="10 11">
    <name type="scientific">Candidatus Desulfolinea nitratireducens</name>
    <dbReference type="NCBI Taxonomy" id="2841698"/>
    <lineage>
        <taxon>Bacteria</taxon>
        <taxon>Bacillati</taxon>
        <taxon>Chloroflexota</taxon>
        <taxon>Anaerolineae</taxon>
        <taxon>Anaerolineales</taxon>
        <taxon>Anaerolineales incertae sedis</taxon>
        <taxon>Candidatus Desulfolinea</taxon>
    </lineage>
</organism>
<feature type="DNA-binding region" description="OmpR/PhoB-type" evidence="7">
    <location>
        <begin position="125"/>
        <end position="225"/>
    </location>
</feature>
<dbReference type="GO" id="GO:0005829">
    <property type="term" value="C:cytosol"/>
    <property type="evidence" value="ECO:0007669"/>
    <property type="project" value="TreeGrafter"/>
</dbReference>
<evidence type="ECO:0000256" key="6">
    <source>
        <dbReference type="PROSITE-ProRule" id="PRU00169"/>
    </source>
</evidence>
<evidence type="ECO:0000259" key="8">
    <source>
        <dbReference type="PROSITE" id="PS50110"/>
    </source>
</evidence>
<dbReference type="SUPFAM" id="SSF52172">
    <property type="entry name" value="CheY-like"/>
    <property type="match status" value="1"/>
</dbReference>
<dbReference type="InterPro" id="IPR001789">
    <property type="entry name" value="Sig_transdc_resp-reg_receiver"/>
</dbReference>
<dbReference type="SMART" id="SM00862">
    <property type="entry name" value="Trans_reg_C"/>
    <property type="match status" value="1"/>
</dbReference>
<dbReference type="FunFam" id="3.40.50.2300:FF:000001">
    <property type="entry name" value="DNA-binding response regulator PhoB"/>
    <property type="match status" value="1"/>
</dbReference>
<dbReference type="SMART" id="SM00448">
    <property type="entry name" value="REC"/>
    <property type="match status" value="1"/>
</dbReference>
<gene>
    <name evidence="10" type="ORF">H8E29_08565</name>
</gene>
<reference evidence="10 11" key="1">
    <citation type="submission" date="2020-08" db="EMBL/GenBank/DDBJ databases">
        <title>Bridging the membrane lipid divide: bacteria of the FCB group superphylum have the potential to synthesize archaeal ether lipids.</title>
        <authorList>
            <person name="Villanueva L."/>
            <person name="Von Meijenfeldt F.A.B."/>
            <person name="Westbye A.B."/>
            <person name="Yadav S."/>
            <person name="Hopmans E.C."/>
            <person name="Dutilh B.E."/>
            <person name="Sinninghe Damste J.S."/>
        </authorList>
    </citation>
    <scope>NUCLEOTIDE SEQUENCE [LARGE SCALE GENOMIC DNA]</scope>
    <source>
        <strain evidence="10">NIOZ-UU36</strain>
    </source>
</reference>
<keyword evidence="5" id="KW-0804">Transcription</keyword>
<sequence>MNRILLIDDDPTLVHLLSEFLADDDFEVIGALSGSAGLHLAYEQHPDLILLDVMLPGMDGWEVCARLREMSDVPIIMLTAKTSETDKLRGFRLGVDDYVTKPFSFKELVARIQALLARVKSTDSKTGYLIHGRVSLDTEKYQAYFEEKTLELTPTEYRLLEALVKRKGKVASEEELVQAVWGKNRSEDTALVRRYILMLRKKLETDPSTPEHILTVRGFGYRLGTGPLPSLEE</sequence>
<protein>
    <submittedName>
        <fullName evidence="10">Response regulator transcription factor</fullName>
    </submittedName>
</protein>
<feature type="domain" description="Response regulatory" evidence="8">
    <location>
        <begin position="3"/>
        <end position="116"/>
    </location>
</feature>
<evidence type="ECO:0000313" key="10">
    <source>
        <dbReference type="EMBL" id="MBC8335302.1"/>
    </source>
</evidence>
<dbReference type="PROSITE" id="PS51755">
    <property type="entry name" value="OMPR_PHOB"/>
    <property type="match status" value="1"/>
</dbReference>
<proteinExistence type="predicted"/>
<evidence type="ECO:0000256" key="1">
    <source>
        <dbReference type="ARBA" id="ARBA00022553"/>
    </source>
</evidence>
<dbReference type="AlphaFoldDB" id="A0A8J6NKE2"/>
<dbReference type="GO" id="GO:0032993">
    <property type="term" value="C:protein-DNA complex"/>
    <property type="evidence" value="ECO:0007669"/>
    <property type="project" value="TreeGrafter"/>
</dbReference>
<evidence type="ECO:0000256" key="3">
    <source>
        <dbReference type="ARBA" id="ARBA00023015"/>
    </source>
</evidence>
<comment type="caution">
    <text evidence="10">The sequence shown here is derived from an EMBL/GenBank/DDBJ whole genome shotgun (WGS) entry which is preliminary data.</text>
</comment>
<keyword evidence="4 7" id="KW-0238">DNA-binding</keyword>
<dbReference type="GO" id="GO:0000976">
    <property type="term" value="F:transcription cis-regulatory region binding"/>
    <property type="evidence" value="ECO:0007669"/>
    <property type="project" value="TreeGrafter"/>
</dbReference>
<evidence type="ECO:0000256" key="4">
    <source>
        <dbReference type="ARBA" id="ARBA00023125"/>
    </source>
</evidence>
<dbReference type="PANTHER" id="PTHR48111:SF1">
    <property type="entry name" value="TWO-COMPONENT RESPONSE REGULATOR ORR33"/>
    <property type="match status" value="1"/>
</dbReference>
<dbReference type="CDD" id="cd00383">
    <property type="entry name" value="trans_reg_C"/>
    <property type="match status" value="1"/>
</dbReference>
<dbReference type="InterPro" id="IPR011006">
    <property type="entry name" value="CheY-like_superfamily"/>
</dbReference>
<dbReference type="InterPro" id="IPR039420">
    <property type="entry name" value="WalR-like"/>
</dbReference>
<dbReference type="CDD" id="cd17574">
    <property type="entry name" value="REC_OmpR"/>
    <property type="match status" value="1"/>
</dbReference>
<dbReference type="Gene3D" id="3.40.50.2300">
    <property type="match status" value="1"/>
</dbReference>
<keyword evidence="1 6" id="KW-0597">Phosphoprotein</keyword>
<keyword evidence="2" id="KW-0902">Two-component regulatory system</keyword>
<evidence type="ECO:0000256" key="7">
    <source>
        <dbReference type="PROSITE-ProRule" id="PRU01091"/>
    </source>
</evidence>
<dbReference type="PROSITE" id="PS50110">
    <property type="entry name" value="RESPONSE_REGULATORY"/>
    <property type="match status" value="1"/>
</dbReference>
<keyword evidence="3" id="KW-0805">Transcription regulation</keyword>
<evidence type="ECO:0000256" key="5">
    <source>
        <dbReference type="ARBA" id="ARBA00023163"/>
    </source>
</evidence>
<dbReference type="GO" id="GO:0000156">
    <property type="term" value="F:phosphorelay response regulator activity"/>
    <property type="evidence" value="ECO:0007669"/>
    <property type="project" value="TreeGrafter"/>
</dbReference>
<dbReference type="Pfam" id="PF00072">
    <property type="entry name" value="Response_reg"/>
    <property type="match status" value="1"/>
</dbReference>
<feature type="domain" description="OmpR/PhoB-type" evidence="9">
    <location>
        <begin position="125"/>
        <end position="225"/>
    </location>
</feature>
<dbReference type="Proteomes" id="UP000614469">
    <property type="component" value="Unassembled WGS sequence"/>
</dbReference>
<feature type="modified residue" description="4-aspartylphosphate" evidence="6">
    <location>
        <position position="52"/>
    </location>
</feature>